<comment type="caution">
    <text evidence="1">The sequence shown here is derived from an EMBL/GenBank/DDBJ whole genome shotgun (WGS) entry which is preliminary data.</text>
</comment>
<keyword evidence="2" id="KW-1185">Reference proteome</keyword>
<sequence length="97" mass="10954">MSRGHQWTADLAKDWSADPSKLIILYSLVYLLKLESVIQRVQTFLDYAQPTCFFSLYSSPPGRLLNEEGWYSATPEGIASQITVNVDAIPNWMPCVV</sequence>
<dbReference type="AlphaFoldDB" id="A0A9P5TYZ4"/>
<evidence type="ECO:0000313" key="1">
    <source>
        <dbReference type="EMBL" id="KAF9059734.1"/>
    </source>
</evidence>
<reference evidence="1" key="1">
    <citation type="submission" date="2020-11" db="EMBL/GenBank/DDBJ databases">
        <authorList>
            <consortium name="DOE Joint Genome Institute"/>
            <person name="Ahrendt S."/>
            <person name="Riley R."/>
            <person name="Andreopoulos W."/>
            <person name="Labutti K."/>
            <person name="Pangilinan J."/>
            <person name="Ruiz-Duenas F.J."/>
            <person name="Barrasa J.M."/>
            <person name="Sanchez-Garcia M."/>
            <person name="Camarero S."/>
            <person name="Miyauchi S."/>
            <person name="Serrano A."/>
            <person name="Linde D."/>
            <person name="Babiker R."/>
            <person name="Drula E."/>
            <person name="Ayuso-Fernandez I."/>
            <person name="Pacheco R."/>
            <person name="Padilla G."/>
            <person name="Ferreira P."/>
            <person name="Barriuso J."/>
            <person name="Kellner H."/>
            <person name="Castanera R."/>
            <person name="Alfaro M."/>
            <person name="Ramirez L."/>
            <person name="Pisabarro A.G."/>
            <person name="Kuo A."/>
            <person name="Tritt A."/>
            <person name="Lipzen A."/>
            <person name="He G."/>
            <person name="Yan M."/>
            <person name="Ng V."/>
            <person name="Cullen D."/>
            <person name="Martin F."/>
            <person name="Rosso M.-N."/>
            <person name="Henrissat B."/>
            <person name="Hibbett D."/>
            <person name="Martinez A.T."/>
            <person name="Grigoriev I.V."/>
        </authorList>
    </citation>
    <scope>NUCLEOTIDE SEQUENCE</scope>
    <source>
        <strain evidence="1">AH 40177</strain>
    </source>
</reference>
<dbReference type="Proteomes" id="UP000772434">
    <property type="component" value="Unassembled WGS sequence"/>
</dbReference>
<accession>A0A9P5TYZ4</accession>
<dbReference type="EMBL" id="JADNRY010000282">
    <property type="protein sequence ID" value="KAF9059734.1"/>
    <property type="molecule type" value="Genomic_DNA"/>
</dbReference>
<dbReference type="OrthoDB" id="194443at2759"/>
<proteinExistence type="predicted"/>
<protein>
    <submittedName>
        <fullName evidence="1">Uncharacterized protein</fullName>
    </submittedName>
</protein>
<gene>
    <name evidence="1" type="ORF">BDP27DRAFT_451221</name>
</gene>
<name>A0A9P5TYZ4_9AGAR</name>
<evidence type="ECO:0000313" key="2">
    <source>
        <dbReference type="Proteomes" id="UP000772434"/>
    </source>
</evidence>
<organism evidence="1 2">
    <name type="scientific">Rhodocollybia butyracea</name>
    <dbReference type="NCBI Taxonomy" id="206335"/>
    <lineage>
        <taxon>Eukaryota</taxon>
        <taxon>Fungi</taxon>
        <taxon>Dikarya</taxon>
        <taxon>Basidiomycota</taxon>
        <taxon>Agaricomycotina</taxon>
        <taxon>Agaricomycetes</taxon>
        <taxon>Agaricomycetidae</taxon>
        <taxon>Agaricales</taxon>
        <taxon>Marasmiineae</taxon>
        <taxon>Omphalotaceae</taxon>
        <taxon>Rhodocollybia</taxon>
    </lineage>
</organism>